<feature type="non-terminal residue" evidence="2">
    <location>
        <position position="91"/>
    </location>
</feature>
<protein>
    <recommendedName>
        <fullName evidence="3">OmpH family outer membrane protein</fullName>
    </recommendedName>
</protein>
<sequence>MKYWIILTSLICLGYSQEKSKEDKFLNIKVQDATAQGEIDALRKEYLDQKKTIVIGYKEKIKTLKNEQKEDMKSLKKSFRQRLREVREKYK</sequence>
<gene>
    <name evidence="2" type="ORF">METZ01_LOCUS492277</name>
</gene>
<proteinExistence type="predicted"/>
<reference evidence="2" key="1">
    <citation type="submission" date="2018-05" db="EMBL/GenBank/DDBJ databases">
        <authorList>
            <person name="Lanie J.A."/>
            <person name="Ng W.-L."/>
            <person name="Kazmierczak K.M."/>
            <person name="Andrzejewski T.M."/>
            <person name="Davidsen T.M."/>
            <person name="Wayne K.J."/>
            <person name="Tettelin H."/>
            <person name="Glass J.I."/>
            <person name="Rusch D."/>
            <person name="Podicherti R."/>
            <person name="Tsui H.-C.T."/>
            <person name="Winkler M.E."/>
        </authorList>
    </citation>
    <scope>NUCLEOTIDE SEQUENCE</scope>
</reference>
<dbReference type="EMBL" id="UINC01214271">
    <property type="protein sequence ID" value="SVE39423.1"/>
    <property type="molecule type" value="Genomic_DNA"/>
</dbReference>
<accession>A0A383D590</accession>
<feature type="coiled-coil region" evidence="1">
    <location>
        <begin position="58"/>
        <end position="89"/>
    </location>
</feature>
<dbReference type="AlphaFoldDB" id="A0A383D590"/>
<evidence type="ECO:0000256" key="1">
    <source>
        <dbReference type="SAM" id="Coils"/>
    </source>
</evidence>
<evidence type="ECO:0008006" key="3">
    <source>
        <dbReference type="Google" id="ProtNLM"/>
    </source>
</evidence>
<organism evidence="2">
    <name type="scientific">marine metagenome</name>
    <dbReference type="NCBI Taxonomy" id="408172"/>
    <lineage>
        <taxon>unclassified sequences</taxon>
        <taxon>metagenomes</taxon>
        <taxon>ecological metagenomes</taxon>
    </lineage>
</organism>
<name>A0A383D590_9ZZZZ</name>
<keyword evidence="1" id="KW-0175">Coiled coil</keyword>
<evidence type="ECO:0000313" key="2">
    <source>
        <dbReference type="EMBL" id="SVE39423.1"/>
    </source>
</evidence>